<evidence type="ECO:0000256" key="10">
    <source>
        <dbReference type="RuleBase" id="RU003662"/>
    </source>
</evidence>
<evidence type="ECO:0000256" key="3">
    <source>
        <dbReference type="ARBA" id="ARBA00011270"/>
    </source>
</evidence>
<dbReference type="EMBL" id="LM655252">
    <property type="protein sequence ID" value="CDZ16316.1"/>
    <property type="molecule type" value="Genomic_DNA"/>
</dbReference>
<dbReference type="HAMAP" id="MF_00131">
    <property type="entry name" value="Trp_synth_alpha"/>
    <property type="match status" value="1"/>
</dbReference>
<keyword evidence="6 9" id="KW-0057">Aromatic amino acid biosynthesis</keyword>
<dbReference type="InterPro" id="IPR018204">
    <property type="entry name" value="Trp_synthase_alpha_AS"/>
</dbReference>
<evidence type="ECO:0000313" key="11">
    <source>
        <dbReference type="EMBL" id="CDZ16316.1"/>
    </source>
</evidence>
<feature type="active site" description="Proton acceptor" evidence="9">
    <location>
        <position position="49"/>
    </location>
</feature>
<dbReference type="OrthoDB" id="9804578at2"/>
<keyword evidence="4 9" id="KW-0028">Amino-acid biosynthesis</keyword>
<evidence type="ECO:0000256" key="6">
    <source>
        <dbReference type="ARBA" id="ARBA00023141"/>
    </source>
</evidence>
<sequence>MNRIKRCFDILKQEKRAALVSFIMAGDSSYEISFNILESLPKYGADIIELGMPFTDPIADGKIIQKAALRALASGQTQKKTLDMVRRFRDNNKYTPLLLMGYYNPIYRYGKNQFIKDAYQAGVDGLIVVDLPPEHDKEICIHAYELNIDFIRLITPTTNFKRLPKLLTNASGFLYYVSITGVTGKKLTNITFVKKAVINLRQYTMMPIAVGFGIRCREQVEIISKFSDAVIIGSALVELIEKSNNSKEAIQLVSELMNDLRKGIIKKN</sequence>
<evidence type="ECO:0000256" key="7">
    <source>
        <dbReference type="ARBA" id="ARBA00023239"/>
    </source>
</evidence>
<evidence type="ECO:0000256" key="8">
    <source>
        <dbReference type="ARBA" id="ARBA00049047"/>
    </source>
</evidence>
<keyword evidence="12" id="KW-1185">Reference proteome</keyword>
<feature type="active site" description="Proton acceptor" evidence="9">
    <location>
        <position position="60"/>
    </location>
</feature>
<accession>A0A078KAW0</accession>
<comment type="catalytic activity">
    <reaction evidence="8 9">
        <text>(1S,2R)-1-C-(indol-3-yl)glycerol 3-phosphate + L-serine = D-glyceraldehyde 3-phosphate + L-tryptophan + H2O</text>
        <dbReference type="Rhea" id="RHEA:10532"/>
        <dbReference type="ChEBI" id="CHEBI:15377"/>
        <dbReference type="ChEBI" id="CHEBI:33384"/>
        <dbReference type="ChEBI" id="CHEBI:57912"/>
        <dbReference type="ChEBI" id="CHEBI:58866"/>
        <dbReference type="ChEBI" id="CHEBI:59776"/>
        <dbReference type="EC" id="4.2.1.20"/>
    </reaction>
</comment>
<dbReference type="SUPFAM" id="SSF51366">
    <property type="entry name" value="Ribulose-phoshate binding barrel"/>
    <property type="match status" value="1"/>
</dbReference>
<dbReference type="FunFam" id="3.20.20.70:FF:000037">
    <property type="entry name" value="Tryptophan synthase alpha chain"/>
    <property type="match status" value="1"/>
</dbReference>
<dbReference type="PANTHER" id="PTHR43406:SF1">
    <property type="entry name" value="TRYPTOPHAN SYNTHASE ALPHA CHAIN, CHLOROPLASTIC"/>
    <property type="match status" value="1"/>
</dbReference>
<evidence type="ECO:0000313" key="12">
    <source>
        <dbReference type="Proteomes" id="UP000032420"/>
    </source>
</evidence>
<dbReference type="InterPro" id="IPR011060">
    <property type="entry name" value="RibuloseP-bd_barrel"/>
</dbReference>
<dbReference type="NCBIfam" id="TIGR00262">
    <property type="entry name" value="trpA"/>
    <property type="match status" value="1"/>
</dbReference>
<comment type="function">
    <text evidence="1 9">The alpha subunit is responsible for the aldol cleavage of indoleglycerol phosphate to indole and glyceraldehyde 3-phosphate.</text>
</comment>
<evidence type="ECO:0000256" key="2">
    <source>
        <dbReference type="ARBA" id="ARBA00004733"/>
    </source>
</evidence>
<gene>
    <name evidence="9 11" type="primary">trpA</name>
    <name evidence="11" type="ORF">CEM_044</name>
</gene>
<evidence type="ECO:0000256" key="1">
    <source>
        <dbReference type="ARBA" id="ARBA00003365"/>
    </source>
</evidence>
<organism evidence="11 12">
    <name type="scientific">Candidatus Johnevansia muelleri</name>
    <dbReference type="NCBI Taxonomy" id="1495769"/>
    <lineage>
        <taxon>Bacteria</taxon>
        <taxon>Pseudomonadati</taxon>
        <taxon>Pseudomonadota</taxon>
        <taxon>Gammaproteobacteria</taxon>
        <taxon>Candidatus Johnevansiales</taxon>
        <taxon>Candidatus Johnevansiaceae</taxon>
        <taxon>Candidatus Johnevansia</taxon>
    </lineage>
</organism>
<dbReference type="EC" id="4.2.1.20" evidence="9"/>
<dbReference type="PANTHER" id="PTHR43406">
    <property type="entry name" value="TRYPTOPHAN SYNTHASE, ALPHA CHAIN"/>
    <property type="match status" value="1"/>
</dbReference>
<proteinExistence type="inferred from homology"/>
<dbReference type="Proteomes" id="UP000032420">
    <property type="component" value="Chromosome I"/>
</dbReference>
<keyword evidence="5 9" id="KW-0822">Tryptophan biosynthesis</keyword>
<comment type="similarity">
    <text evidence="9 10">Belongs to the TrpA family.</text>
</comment>
<dbReference type="STRING" id="1495769.CEM_044"/>
<dbReference type="PROSITE" id="PS00167">
    <property type="entry name" value="TRP_SYNTHASE_ALPHA"/>
    <property type="match status" value="1"/>
</dbReference>
<reference evidence="12" key="1">
    <citation type="submission" date="2014-07" db="EMBL/GenBank/DDBJ databases">
        <authorList>
            <person name="Santos-Garcia D."/>
        </authorList>
    </citation>
    <scope>NUCLEOTIDE SEQUENCE [LARGE SCALE GENOMIC DNA]</scope>
</reference>
<evidence type="ECO:0000256" key="5">
    <source>
        <dbReference type="ARBA" id="ARBA00022822"/>
    </source>
</evidence>
<dbReference type="GO" id="GO:0005829">
    <property type="term" value="C:cytosol"/>
    <property type="evidence" value="ECO:0007669"/>
    <property type="project" value="TreeGrafter"/>
</dbReference>
<comment type="subunit">
    <text evidence="3 9">Tetramer of two alpha and two beta chains.</text>
</comment>
<keyword evidence="7 9" id="KW-0456">Lyase</keyword>
<dbReference type="PATRIC" id="fig|1495769.3.peg.38"/>
<name>A0A078KAW0_9GAMM</name>
<evidence type="ECO:0000256" key="9">
    <source>
        <dbReference type="HAMAP-Rule" id="MF_00131"/>
    </source>
</evidence>
<dbReference type="Gene3D" id="3.20.20.70">
    <property type="entry name" value="Aldolase class I"/>
    <property type="match status" value="1"/>
</dbReference>
<dbReference type="InterPro" id="IPR002028">
    <property type="entry name" value="Trp_synthase_suA"/>
</dbReference>
<comment type="pathway">
    <text evidence="2 9">Amino-acid biosynthesis; L-tryptophan biosynthesis; L-tryptophan from chorismate: step 5/5.</text>
</comment>
<dbReference type="GO" id="GO:0004834">
    <property type="term" value="F:tryptophan synthase activity"/>
    <property type="evidence" value="ECO:0007669"/>
    <property type="project" value="UniProtKB-UniRule"/>
</dbReference>
<dbReference type="KEGG" id="eme:CEM_044"/>
<evidence type="ECO:0000256" key="4">
    <source>
        <dbReference type="ARBA" id="ARBA00022605"/>
    </source>
</evidence>
<dbReference type="HOGENOM" id="CLU_016734_0_0_6"/>
<dbReference type="CDD" id="cd04724">
    <property type="entry name" value="Tryptophan_synthase_alpha"/>
    <property type="match status" value="1"/>
</dbReference>
<dbReference type="AlphaFoldDB" id="A0A078KAW0"/>
<dbReference type="Pfam" id="PF00290">
    <property type="entry name" value="Trp_syntA"/>
    <property type="match status" value="1"/>
</dbReference>
<dbReference type="UniPathway" id="UPA00035">
    <property type="reaction ID" value="UER00044"/>
</dbReference>
<dbReference type="InterPro" id="IPR013785">
    <property type="entry name" value="Aldolase_TIM"/>
</dbReference>
<protein>
    <recommendedName>
        <fullName evidence="9">Tryptophan synthase alpha chain</fullName>
        <ecNumber evidence="9">4.2.1.20</ecNumber>
    </recommendedName>
</protein>